<organism evidence="1 2">
    <name type="scientific">Extremus antarcticus</name>
    <dbReference type="NCBI Taxonomy" id="702011"/>
    <lineage>
        <taxon>Eukaryota</taxon>
        <taxon>Fungi</taxon>
        <taxon>Dikarya</taxon>
        <taxon>Ascomycota</taxon>
        <taxon>Pezizomycotina</taxon>
        <taxon>Dothideomycetes</taxon>
        <taxon>Dothideomycetidae</taxon>
        <taxon>Mycosphaerellales</taxon>
        <taxon>Extremaceae</taxon>
        <taxon>Extremus</taxon>
    </lineage>
</organism>
<protein>
    <submittedName>
        <fullName evidence="1">Uncharacterized protein</fullName>
    </submittedName>
</protein>
<dbReference type="AlphaFoldDB" id="A0AAJ0DQ51"/>
<gene>
    <name evidence="1" type="ORF">LTR09_004409</name>
</gene>
<dbReference type="Proteomes" id="UP001271007">
    <property type="component" value="Unassembled WGS sequence"/>
</dbReference>
<sequence>MVSDKDRLYVGLYIRGGQAKMPGKEDTYHWALIIGPKVEEGSSRGIRLDAKDTAFGAEQNQWSFHENDCSLRATRQLLVRIVIAKIKDREHLLQILRGVPVVQRDLSGIALLALQNDGKAVGTSVLDWHTVRDAAMKYCQEKIDAHRFDGKVKFDMTRPATYDFLKKKKK</sequence>
<dbReference type="Pfam" id="PF21858">
    <property type="entry name" value="DUF6914"/>
    <property type="match status" value="1"/>
</dbReference>
<keyword evidence="2" id="KW-1185">Reference proteome</keyword>
<dbReference type="EMBL" id="JAWDJX010000011">
    <property type="protein sequence ID" value="KAK3054680.1"/>
    <property type="molecule type" value="Genomic_DNA"/>
</dbReference>
<comment type="caution">
    <text evidence="1">The sequence shown here is derived from an EMBL/GenBank/DDBJ whole genome shotgun (WGS) entry which is preliminary data.</text>
</comment>
<reference evidence="1" key="1">
    <citation type="submission" date="2023-04" db="EMBL/GenBank/DDBJ databases">
        <title>Black Yeasts Isolated from many extreme environments.</title>
        <authorList>
            <person name="Coleine C."/>
            <person name="Stajich J.E."/>
            <person name="Selbmann L."/>
        </authorList>
    </citation>
    <scope>NUCLEOTIDE SEQUENCE</scope>
    <source>
        <strain evidence="1">CCFEE 5312</strain>
    </source>
</reference>
<dbReference type="InterPro" id="IPR054208">
    <property type="entry name" value="DUF6914"/>
</dbReference>
<proteinExistence type="predicted"/>
<name>A0AAJ0DQ51_9PEZI</name>
<evidence type="ECO:0000313" key="1">
    <source>
        <dbReference type="EMBL" id="KAK3054680.1"/>
    </source>
</evidence>
<accession>A0AAJ0DQ51</accession>
<evidence type="ECO:0000313" key="2">
    <source>
        <dbReference type="Proteomes" id="UP001271007"/>
    </source>
</evidence>